<accession>A0A4W3JVF0</accession>
<dbReference type="Gene3D" id="3.30.30.30">
    <property type="match status" value="1"/>
</dbReference>
<dbReference type="FunFam" id="3.30.420.40:FF:000026">
    <property type="entry name" value="Heat shock protein 70"/>
    <property type="match status" value="1"/>
</dbReference>
<evidence type="ECO:0000313" key="4">
    <source>
        <dbReference type="Ensembl" id="ENSCMIP00000043101.1"/>
    </source>
</evidence>
<dbReference type="FunFam" id="3.90.640.10:FF:000134">
    <property type="entry name" value="Heat shock cognate 71 kDa protein"/>
    <property type="match status" value="1"/>
</dbReference>
<dbReference type="PANTHER" id="PTHR19375">
    <property type="entry name" value="HEAT SHOCK PROTEIN 70KDA"/>
    <property type="match status" value="1"/>
</dbReference>
<evidence type="ECO:0000313" key="5">
    <source>
        <dbReference type="Proteomes" id="UP000314986"/>
    </source>
</evidence>
<dbReference type="FunFam" id="3.30.420.40:FF:000172">
    <property type="entry name" value="Heat shock 70 kDa protein"/>
    <property type="match status" value="1"/>
</dbReference>
<evidence type="ECO:0000256" key="1">
    <source>
        <dbReference type="ARBA" id="ARBA00007381"/>
    </source>
</evidence>
<reference evidence="5" key="1">
    <citation type="journal article" date="2006" name="Science">
        <title>Ancient noncoding elements conserved in the human genome.</title>
        <authorList>
            <person name="Venkatesh B."/>
            <person name="Kirkness E.F."/>
            <person name="Loh Y.H."/>
            <person name="Halpern A.L."/>
            <person name="Lee A.P."/>
            <person name="Johnson J."/>
            <person name="Dandona N."/>
            <person name="Viswanathan L.D."/>
            <person name="Tay A."/>
            <person name="Venter J.C."/>
            <person name="Strausberg R.L."/>
            <person name="Brenner S."/>
        </authorList>
    </citation>
    <scope>NUCLEOTIDE SEQUENCE [LARGE SCALE GENOMIC DNA]</scope>
</reference>
<dbReference type="FunFam" id="3.30.30.30:FF:000001">
    <property type="entry name" value="heat shock 70 kDa protein-like"/>
    <property type="match status" value="1"/>
</dbReference>
<sequence>MSSKGPAVGIDLGTTYSCVGVFQHGKVEIIANDQGNRTTPSYVAFTDTERLIGDAAKNQVAMNPQNTIFDAKRLIGRKYNDATVQSDMKYWPFQVVNEGTKPKVQVLYKGESKTFYAEEISSMVLIKMKEIAEAYLGKSINNAVITVPAYFNDSQRQATKDAGAIAGLNVLRIINEPTAAAIAYGLDKKVGAERNVLIFDLGGGTFDVSILTIEDGIFEVKATAGDTHLGGEDFDNRMVNHFIDEFKRKNKKDIASNKRAVRRLRTACERAKRTLSSSSQASLEIDSLFEGIDFYTSITRARFEELNSDLFRGTLEPVEKALRDAWSITHPPSPALASQRHLPSWPDRKRILE</sequence>
<keyword evidence="2" id="KW-0547">Nucleotide-binding</keyword>
<keyword evidence="5" id="KW-1185">Reference proteome</keyword>
<reference evidence="5" key="2">
    <citation type="journal article" date="2007" name="PLoS Biol.">
        <title>Survey sequencing and comparative analysis of the elephant shark (Callorhinchus milii) genome.</title>
        <authorList>
            <person name="Venkatesh B."/>
            <person name="Kirkness E.F."/>
            <person name="Loh Y.H."/>
            <person name="Halpern A.L."/>
            <person name="Lee A.P."/>
            <person name="Johnson J."/>
            <person name="Dandona N."/>
            <person name="Viswanathan L.D."/>
            <person name="Tay A."/>
            <person name="Venter J.C."/>
            <person name="Strausberg R.L."/>
            <person name="Brenner S."/>
        </authorList>
    </citation>
    <scope>NUCLEOTIDE SEQUENCE [LARGE SCALE GENOMIC DNA]</scope>
</reference>
<reference evidence="4" key="5">
    <citation type="submission" date="2025-09" db="UniProtKB">
        <authorList>
            <consortium name="Ensembl"/>
        </authorList>
    </citation>
    <scope>IDENTIFICATION</scope>
</reference>
<organism evidence="4 5">
    <name type="scientific">Callorhinchus milii</name>
    <name type="common">Ghost shark</name>
    <dbReference type="NCBI Taxonomy" id="7868"/>
    <lineage>
        <taxon>Eukaryota</taxon>
        <taxon>Metazoa</taxon>
        <taxon>Chordata</taxon>
        <taxon>Craniata</taxon>
        <taxon>Vertebrata</taxon>
        <taxon>Chondrichthyes</taxon>
        <taxon>Holocephali</taxon>
        <taxon>Chimaeriformes</taxon>
        <taxon>Callorhinchidae</taxon>
        <taxon>Callorhinchus</taxon>
    </lineage>
</organism>
<keyword evidence="3" id="KW-0067">ATP-binding</keyword>
<evidence type="ECO:0000256" key="2">
    <source>
        <dbReference type="ARBA" id="ARBA00022741"/>
    </source>
</evidence>
<dbReference type="Ensembl" id="ENSCMIT00000043723.1">
    <property type="protein sequence ID" value="ENSCMIP00000043101.1"/>
    <property type="gene ID" value="ENSCMIG00000017831.1"/>
</dbReference>
<reference evidence="4" key="4">
    <citation type="submission" date="2025-08" db="UniProtKB">
        <authorList>
            <consortium name="Ensembl"/>
        </authorList>
    </citation>
    <scope>IDENTIFICATION</scope>
</reference>
<protein>
    <submittedName>
        <fullName evidence="4">Heat shock cognate 71 kDa protein-like</fullName>
    </submittedName>
</protein>
<dbReference type="Pfam" id="PF00012">
    <property type="entry name" value="HSP70"/>
    <property type="match status" value="1"/>
</dbReference>
<dbReference type="InterPro" id="IPR043129">
    <property type="entry name" value="ATPase_NBD"/>
</dbReference>
<dbReference type="GO" id="GO:0140662">
    <property type="term" value="F:ATP-dependent protein folding chaperone"/>
    <property type="evidence" value="ECO:0007669"/>
    <property type="project" value="InterPro"/>
</dbReference>
<dbReference type="InterPro" id="IPR013126">
    <property type="entry name" value="Hsp_70_fam"/>
</dbReference>
<evidence type="ECO:0000256" key="3">
    <source>
        <dbReference type="ARBA" id="ARBA00022840"/>
    </source>
</evidence>
<dbReference type="InterPro" id="IPR018181">
    <property type="entry name" value="Heat_shock_70_CS"/>
</dbReference>
<dbReference type="PRINTS" id="PR00301">
    <property type="entry name" value="HEATSHOCK70"/>
</dbReference>
<name>A0A4W3JVF0_CALMI</name>
<dbReference type="Proteomes" id="UP000314986">
    <property type="component" value="Unassembled WGS sequence"/>
</dbReference>
<dbReference type="GeneTree" id="ENSGT00940000154813"/>
<gene>
    <name evidence="4" type="primary">LOC103179539</name>
</gene>
<dbReference type="Gene3D" id="3.90.640.10">
    <property type="entry name" value="Actin, Chain A, domain 4"/>
    <property type="match status" value="1"/>
</dbReference>
<dbReference type="SUPFAM" id="SSF53067">
    <property type="entry name" value="Actin-like ATPase domain"/>
    <property type="match status" value="2"/>
</dbReference>
<dbReference type="PROSITE" id="PS00297">
    <property type="entry name" value="HSP70_1"/>
    <property type="match status" value="1"/>
</dbReference>
<dbReference type="GO" id="GO:0005524">
    <property type="term" value="F:ATP binding"/>
    <property type="evidence" value="ECO:0007669"/>
    <property type="project" value="UniProtKB-KW"/>
</dbReference>
<comment type="similarity">
    <text evidence="1">Belongs to the heat shock protein 70 family.</text>
</comment>
<dbReference type="Gene3D" id="3.30.420.40">
    <property type="match status" value="2"/>
</dbReference>
<dbReference type="AlphaFoldDB" id="A0A4W3JVF0"/>
<proteinExistence type="inferred from homology"/>
<reference evidence="5" key="3">
    <citation type="journal article" date="2014" name="Nature">
        <title>Elephant shark genome provides unique insights into gnathostome evolution.</title>
        <authorList>
            <consortium name="International Elephant Shark Genome Sequencing Consortium"/>
            <person name="Venkatesh B."/>
            <person name="Lee A.P."/>
            <person name="Ravi V."/>
            <person name="Maurya A.K."/>
            <person name="Lian M.M."/>
            <person name="Swann J.B."/>
            <person name="Ohta Y."/>
            <person name="Flajnik M.F."/>
            <person name="Sutoh Y."/>
            <person name="Kasahara M."/>
            <person name="Hoon S."/>
            <person name="Gangu V."/>
            <person name="Roy S.W."/>
            <person name="Irimia M."/>
            <person name="Korzh V."/>
            <person name="Kondrychyn I."/>
            <person name="Lim Z.W."/>
            <person name="Tay B.H."/>
            <person name="Tohari S."/>
            <person name="Kong K.W."/>
            <person name="Ho S."/>
            <person name="Lorente-Galdos B."/>
            <person name="Quilez J."/>
            <person name="Marques-Bonet T."/>
            <person name="Raney B.J."/>
            <person name="Ingham P.W."/>
            <person name="Tay A."/>
            <person name="Hillier L.W."/>
            <person name="Minx P."/>
            <person name="Boehm T."/>
            <person name="Wilson R.K."/>
            <person name="Brenner S."/>
            <person name="Warren W.C."/>
        </authorList>
    </citation>
    <scope>NUCLEOTIDE SEQUENCE [LARGE SCALE GENOMIC DNA]</scope>
</reference>
<dbReference type="PROSITE" id="PS00329">
    <property type="entry name" value="HSP70_2"/>
    <property type="match status" value="1"/>
</dbReference>